<organism evidence="1 2">
    <name type="scientific">Amycolatopsis samaneae</name>
    <dbReference type="NCBI Taxonomy" id="664691"/>
    <lineage>
        <taxon>Bacteria</taxon>
        <taxon>Bacillati</taxon>
        <taxon>Actinomycetota</taxon>
        <taxon>Actinomycetes</taxon>
        <taxon>Pseudonocardiales</taxon>
        <taxon>Pseudonocardiaceae</taxon>
        <taxon>Amycolatopsis</taxon>
    </lineage>
</organism>
<evidence type="ECO:0000313" key="2">
    <source>
        <dbReference type="Proteomes" id="UP001597419"/>
    </source>
</evidence>
<reference evidence="2" key="1">
    <citation type="journal article" date="2019" name="Int. J. Syst. Evol. Microbiol.">
        <title>The Global Catalogue of Microorganisms (GCM) 10K type strain sequencing project: providing services to taxonomists for standard genome sequencing and annotation.</title>
        <authorList>
            <consortium name="The Broad Institute Genomics Platform"/>
            <consortium name="The Broad Institute Genome Sequencing Center for Infectious Disease"/>
            <person name="Wu L."/>
            <person name="Ma J."/>
        </authorList>
    </citation>
    <scope>NUCLEOTIDE SEQUENCE [LARGE SCALE GENOMIC DNA]</scope>
    <source>
        <strain evidence="2">CGMCC 4.7643</strain>
    </source>
</reference>
<dbReference type="EMBL" id="JBHUKU010000011">
    <property type="protein sequence ID" value="MFD2461266.1"/>
    <property type="molecule type" value="Genomic_DNA"/>
</dbReference>
<gene>
    <name evidence="1" type="ORF">ACFSYJ_21860</name>
</gene>
<keyword evidence="2" id="KW-1185">Reference proteome</keyword>
<sequence length="98" mass="11654">MDVWGYPHEIEYHRETAKGERAHEYTELVDDMGFVFEHRAEHRERWAVSYGTACAQDFLARKRAEPGKFLVHIYRLFPDGRTHLVSLRTRWPPATRTP</sequence>
<name>A0ABW5GK63_9PSEU</name>
<protein>
    <submittedName>
        <fullName evidence="1">Uncharacterized protein</fullName>
    </submittedName>
</protein>
<accession>A0ABW5GK63</accession>
<dbReference type="RefSeq" id="WP_345405253.1">
    <property type="nucleotide sequence ID" value="NZ_BAABHG010000018.1"/>
</dbReference>
<dbReference type="Proteomes" id="UP001597419">
    <property type="component" value="Unassembled WGS sequence"/>
</dbReference>
<evidence type="ECO:0000313" key="1">
    <source>
        <dbReference type="EMBL" id="MFD2461266.1"/>
    </source>
</evidence>
<comment type="caution">
    <text evidence="1">The sequence shown here is derived from an EMBL/GenBank/DDBJ whole genome shotgun (WGS) entry which is preliminary data.</text>
</comment>
<proteinExistence type="predicted"/>